<comment type="caution">
    <text evidence="2">The sequence shown here is derived from an EMBL/GenBank/DDBJ whole genome shotgun (WGS) entry which is preliminary data.</text>
</comment>
<dbReference type="HOGENOM" id="CLU_2208210_0_0_6"/>
<evidence type="ECO:0000313" key="2">
    <source>
        <dbReference type="EMBL" id="ETA85898.1"/>
    </source>
</evidence>
<sequence>MKSTKYWWQTLLHQMPTEFEMQNNLLVNWTRQQHCSSRTKQISGSSVLNDLSQLIKNGVLLFLNTIRRQELRQIEIGLVAKTTIYEMGAGSGRDGRMTQSAQVSPSC</sequence>
<organism evidence="2 3">
    <name type="scientific">Salmonella enterica subsp. enterica serovar Cubana str. 76814</name>
    <dbReference type="NCBI Taxonomy" id="1192560"/>
    <lineage>
        <taxon>Bacteria</taxon>
        <taxon>Pseudomonadati</taxon>
        <taxon>Pseudomonadota</taxon>
        <taxon>Gammaproteobacteria</taxon>
        <taxon>Enterobacterales</taxon>
        <taxon>Enterobacteriaceae</taxon>
        <taxon>Salmonella</taxon>
    </lineage>
</organism>
<evidence type="ECO:0000256" key="1">
    <source>
        <dbReference type="SAM" id="MobiDB-lite"/>
    </source>
</evidence>
<name>V7IIZ0_SALET</name>
<proteinExistence type="predicted"/>
<accession>V7IIZ0</accession>
<feature type="compositionally biased region" description="Polar residues" evidence="1">
    <location>
        <begin position="97"/>
        <end position="107"/>
    </location>
</feature>
<dbReference type="Proteomes" id="UP000018534">
    <property type="component" value="Unassembled WGS sequence"/>
</dbReference>
<feature type="region of interest" description="Disordered" evidence="1">
    <location>
        <begin position="88"/>
        <end position="107"/>
    </location>
</feature>
<gene>
    <name evidence="2" type="ORF">A628_04160</name>
</gene>
<protein>
    <submittedName>
        <fullName evidence="2">Uncharacterized protein</fullName>
    </submittedName>
</protein>
<evidence type="ECO:0000313" key="3">
    <source>
        <dbReference type="Proteomes" id="UP000018534"/>
    </source>
</evidence>
<dbReference type="EMBL" id="AZGR01000104">
    <property type="protein sequence ID" value="ETA85898.1"/>
    <property type="molecule type" value="Genomic_DNA"/>
</dbReference>
<dbReference type="AlphaFoldDB" id="V7IIZ0"/>
<reference evidence="2 3" key="1">
    <citation type="journal article" date="2014" name="Genome Announc.">
        <title>Whole-Genome Sequencing of Salmonella enterica subsp. enterica Serovar Cubana Strains Isolated from Agricultural Sources.</title>
        <authorList>
            <person name="Benahmed F.H."/>
            <person name="Gopinath G.R."/>
            <person name="Wang H."/>
            <person name="Jean-Gilles Beaubrun J."/>
            <person name="Grim C."/>
            <person name="Cheng C.M."/>
            <person name="McClelland M."/>
            <person name="Ayers S."/>
            <person name="Abbott J."/>
            <person name="Desai P."/>
            <person name="Frye J.G."/>
            <person name="Weinstock G."/>
            <person name="Hammack T.S."/>
            <person name="Hanes D.E."/>
            <person name="Rasmussen M.A."/>
            <person name="Davidson M.K."/>
        </authorList>
    </citation>
    <scope>NUCLEOTIDE SEQUENCE [LARGE SCALE GENOMIC DNA]</scope>
    <source>
        <strain evidence="2">76814</strain>
    </source>
</reference>